<feature type="binding site" evidence="8">
    <location>
        <position position="124"/>
    </location>
    <ligand>
        <name>ATP</name>
        <dbReference type="ChEBI" id="CHEBI:30616"/>
    </ligand>
</feature>
<evidence type="ECO:0000256" key="8">
    <source>
        <dbReference type="PIRSR" id="PIRSR630616-2"/>
    </source>
</evidence>
<reference evidence="11 12" key="1">
    <citation type="journal article" date="2005" name="Science">
        <title>Genome of the host-cell transforming parasite Theileria annulata compared with T. parva.</title>
        <authorList>
            <person name="Pain A."/>
            <person name="Renauld H."/>
            <person name="Berriman M."/>
            <person name="Murphy L."/>
            <person name="Yeats C.A."/>
            <person name="Weir W."/>
            <person name="Kerhornou A."/>
            <person name="Aslett M."/>
            <person name="Bishop R."/>
            <person name="Bouchier C."/>
            <person name="Cochet M."/>
            <person name="Coulson R.M.R."/>
            <person name="Cronin A."/>
            <person name="de Villiers E.P."/>
            <person name="Fraser A."/>
            <person name="Fosker N."/>
            <person name="Gardner M."/>
            <person name="Goble A."/>
            <person name="Griffiths-Jones S."/>
            <person name="Harris D.E."/>
            <person name="Katzer F."/>
            <person name="Larke N."/>
            <person name="Lord A."/>
            <person name="Maser P."/>
            <person name="McKellar S."/>
            <person name="Mooney P."/>
            <person name="Morton F."/>
            <person name="Nene V."/>
            <person name="O'Neil S."/>
            <person name="Price C."/>
            <person name="Quail M.A."/>
            <person name="Rabbinowitsch E."/>
            <person name="Rawlings N.D."/>
            <person name="Rutter S."/>
            <person name="Saunders D."/>
            <person name="Seeger K."/>
            <person name="Shah T."/>
            <person name="Squares R."/>
            <person name="Squares S."/>
            <person name="Tivey A."/>
            <person name="Walker A.R."/>
            <person name="Woodward J."/>
            <person name="Dobbelaere D.A.E."/>
            <person name="Langsley G."/>
            <person name="Rajandream M.A."/>
            <person name="McKeever D."/>
            <person name="Shiels B."/>
            <person name="Tait A."/>
            <person name="Barrell B.G."/>
            <person name="Hall N."/>
        </authorList>
    </citation>
    <scope>NUCLEOTIDE SEQUENCE [LARGE SCALE GENOMIC DNA]</scope>
    <source>
        <strain evidence="12">Ankara</strain>
    </source>
</reference>
<dbReference type="InterPro" id="IPR011009">
    <property type="entry name" value="Kinase-like_dom_sf"/>
</dbReference>
<dbReference type="InterPro" id="IPR000719">
    <property type="entry name" value="Prot_kinase_dom"/>
</dbReference>
<dbReference type="InParanoid" id="Q4UAH4"/>
<dbReference type="PROSITE" id="PS00108">
    <property type="entry name" value="PROTEIN_KINASE_ST"/>
    <property type="match status" value="1"/>
</dbReference>
<dbReference type="VEuPathDB" id="PiroplasmaDB:TA09165"/>
<evidence type="ECO:0000259" key="10">
    <source>
        <dbReference type="PROSITE" id="PS50011"/>
    </source>
</evidence>
<dbReference type="OrthoDB" id="193931at2759"/>
<dbReference type="FunFam" id="1.10.510.10:FF:000571">
    <property type="entry name" value="Maternal embryonic leucine zipper kinase"/>
    <property type="match status" value="1"/>
</dbReference>
<dbReference type="CDD" id="cd14003">
    <property type="entry name" value="STKc_AMPK-like"/>
    <property type="match status" value="1"/>
</dbReference>
<organism evidence="11 12">
    <name type="scientific">Theileria annulata</name>
    <dbReference type="NCBI Taxonomy" id="5874"/>
    <lineage>
        <taxon>Eukaryota</taxon>
        <taxon>Sar</taxon>
        <taxon>Alveolata</taxon>
        <taxon>Apicomplexa</taxon>
        <taxon>Aconoidasida</taxon>
        <taxon>Piroplasmida</taxon>
        <taxon>Theileriidae</taxon>
        <taxon>Theileria</taxon>
    </lineage>
</organism>
<dbReference type="EMBL" id="CR940353">
    <property type="protein sequence ID" value="CAI76177.1"/>
    <property type="molecule type" value="Genomic_DNA"/>
</dbReference>
<feature type="binding site" evidence="8">
    <location>
        <position position="233"/>
    </location>
    <ligand>
        <name>ATP</name>
        <dbReference type="ChEBI" id="CHEBI:30616"/>
    </ligand>
</feature>
<feature type="domain" description="Protein kinase" evidence="10">
    <location>
        <begin position="96"/>
        <end position="347"/>
    </location>
</feature>
<dbReference type="OMA" id="VRCMPPE"/>
<dbReference type="Proteomes" id="UP000001950">
    <property type="component" value="Chromosome 4"/>
</dbReference>
<dbReference type="InterPro" id="IPR008271">
    <property type="entry name" value="Ser/Thr_kinase_AS"/>
</dbReference>
<feature type="binding site" evidence="8">
    <location>
        <begin position="220"/>
        <end position="221"/>
    </location>
    <ligand>
        <name>ATP</name>
        <dbReference type="ChEBI" id="CHEBI:30616"/>
    </ligand>
</feature>
<dbReference type="PANTHER" id="PTHR24350">
    <property type="entry name" value="SERINE/THREONINE-PROTEIN KINASE IAL-RELATED"/>
    <property type="match status" value="1"/>
</dbReference>
<keyword evidence="4 8" id="KW-0547">Nucleotide-binding</keyword>
<evidence type="ECO:0000256" key="2">
    <source>
        <dbReference type="ARBA" id="ARBA00022527"/>
    </source>
</evidence>
<evidence type="ECO:0000256" key="5">
    <source>
        <dbReference type="ARBA" id="ARBA00022777"/>
    </source>
</evidence>
<accession>Q4UAH4</accession>
<keyword evidence="3" id="KW-0808">Transferase</keyword>
<comment type="subunit">
    <text evidence="1">Monomer.</text>
</comment>
<gene>
    <name evidence="11" type="ORF">TA09165</name>
</gene>
<evidence type="ECO:0000256" key="1">
    <source>
        <dbReference type="ARBA" id="ARBA00011245"/>
    </source>
</evidence>
<feature type="active site" description="Proton acceptor" evidence="7">
    <location>
        <position position="216"/>
    </location>
</feature>
<dbReference type="PROSITE" id="PS50011">
    <property type="entry name" value="PROTEIN_KINASE_DOM"/>
    <property type="match status" value="1"/>
</dbReference>
<dbReference type="Gene3D" id="1.10.510.10">
    <property type="entry name" value="Transferase(Phosphotransferase) domain 1"/>
    <property type="match status" value="1"/>
</dbReference>
<keyword evidence="6 8" id="KW-0067">ATP-binding</keyword>
<dbReference type="GO" id="GO:0005524">
    <property type="term" value="F:ATP binding"/>
    <property type="evidence" value="ECO:0007669"/>
    <property type="project" value="UniProtKB-KW"/>
</dbReference>
<dbReference type="GO" id="GO:0004674">
    <property type="term" value="F:protein serine/threonine kinase activity"/>
    <property type="evidence" value="ECO:0007669"/>
    <property type="project" value="UniProtKB-KW"/>
</dbReference>
<feature type="cross-link" description="Glycyl lysine isopeptide (Lys-Gly) (interchain with G-Cter in SUMO2)" evidence="9">
    <location>
        <position position="218"/>
    </location>
</feature>
<evidence type="ECO:0000256" key="3">
    <source>
        <dbReference type="ARBA" id="ARBA00022679"/>
    </source>
</evidence>
<dbReference type="eggNOG" id="KOG0583">
    <property type="taxonomic scope" value="Eukaryota"/>
</dbReference>
<evidence type="ECO:0000313" key="11">
    <source>
        <dbReference type="EMBL" id="CAI76177.1"/>
    </source>
</evidence>
<keyword evidence="2 11" id="KW-0723">Serine/threonine-protein kinase</keyword>
<evidence type="ECO:0000256" key="6">
    <source>
        <dbReference type="ARBA" id="ARBA00022840"/>
    </source>
</evidence>
<dbReference type="GeneID" id="3863245"/>
<dbReference type="KEGG" id="tan:TA09165"/>
<evidence type="ECO:0000313" key="12">
    <source>
        <dbReference type="Proteomes" id="UP000001950"/>
    </source>
</evidence>
<proteinExistence type="predicted"/>
<dbReference type="InterPro" id="IPR030616">
    <property type="entry name" value="Aur-like"/>
</dbReference>
<evidence type="ECO:0000256" key="4">
    <source>
        <dbReference type="ARBA" id="ARBA00022741"/>
    </source>
</evidence>
<evidence type="ECO:0000256" key="9">
    <source>
        <dbReference type="PIRSR" id="PIRSR630616-3"/>
    </source>
</evidence>
<dbReference type="AlphaFoldDB" id="Q4UAH4"/>
<keyword evidence="12" id="KW-1185">Reference proteome</keyword>
<dbReference type="SUPFAM" id="SSF56112">
    <property type="entry name" value="Protein kinase-like (PK-like)"/>
    <property type="match status" value="1"/>
</dbReference>
<dbReference type="Pfam" id="PF00069">
    <property type="entry name" value="Pkinase"/>
    <property type="match status" value="1"/>
</dbReference>
<name>Q4UAH4_THEAN</name>
<dbReference type="SMART" id="SM00220">
    <property type="entry name" value="S_TKc"/>
    <property type="match status" value="1"/>
</dbReference>
<dbReference type="RefSeq" id="XP_952802.1">
    <property type="nucleotide sequence ID" value="XM_947709.1"/>
</dbReference>
<dbReference type="STRING" id="5874.Q4UAH4"/>
<protein>
    <submittedName>
        <fullName evidence="11">Serine/threonine protein kinase, putative</fullName>
    </submittedName>
</protein>
<sequence>MCRLNKKLIKNRKLDKITKTKIKDEINTKLVEKVEKPNVENSNKKLVTVHERDDKVVSGHENKELMSGHENSLSNELMSGYGYVCRSIQFMMIRNYMILRLINEGSSGKVYLALDDKRKFFALKFINKTLDFHTYTKIRDELEISYSVKHENIVETNVILETRRSLVLVMEYCSGGDLITFIRRNGSISEERARNGFKMILNAIKYLHSHNIYHRDIKPENLLIQSNKLKLCDFGASIRIRSDVRLFETVGTMSYAAPEVLDGTCGYYGEKADVWSLGVVLYAMVFGQLPYTTKEDNVKSVLNKILTTKLTFPSRKSIEIVKLIKQMLQIEPSKRISIQHITTHPWIINNEENKNIEITSNINTINSNNVNGEILSIVMDNII</sequence>
<keyword evidence="5 11" id="KW-0418">Kinase</keyword>
<evidence type="ECO:0000256" key="7">
    <source>
        <dbReference type="PIRSR" id="PIRSR630616-1"/>
    </source>
</evidence>